<proteinExistence type="predicted"/>
<dbReference type="EMBL" id="LAZR01000034">
    <property type="protein sequence ID" value="KKO01668.1"/>
    <property type="molecule type" value="Genomic_DNA"/>
</dbReference>
<reference evidence="1" key="1">
    <citation type="journal article" date="2015" name="Nature">
        <title>Complex archaea that bridge the gap between prokaryotes and eukaryotes.</title>
        <authorList>
            <person name="Spang A."/>
            <person name="Saw J.H."/>
            <person name="Jorgensen S.L."/>
            <person name="Zaremba-Niedzwiedzka K."/>
            <person name="Martijn J."/>
            <person name="Lind A.E."/>
            <person name="van Eijk R."/>
            <person name="Schleper C."/>
            <person name="Guy L."/>
            <person name="Ettema T.J."/>
        </authorList>
    </citation>
    <scope>NUCLEOTIDE SEQUENCE</scope>
</reference>
<organism evidence="1">
    <name type="scientific">marine sediment metagenome</name>
    <dbReference type="NCBI Taxonomy" id="412755"/>
    <lineage>
        <taxon>unclassified sequences</taxon>
        <taxon>metagenomes</taxon>
        <taxon>ecological metagenomes</taxon>
    </lineage>
</organism>
<evidence type="ECO:0000313" key="1">
    <source>
        <dbReference type="EMBL" id="KKO01668.1"/>
    </source>
</evidence>
<name>A0A0F9VP17_9ZZZZ</name>
<gene>
    <name evidence="1" type="ORF">LCGC14_0114770</name>
</gene>
<accession>A0A0F9VP17</accession>
<comment type="caution">
    <text evidence="1">The sequence shown here is derived from an EMBL/GenBank/DDBJ whole genome shotgun (WGS) entry which is preliminary data.</text>
</comment>
<protein>
    <submittedName>
        <fullName evidence="1">Uncharacterized protein</fullName>
    </submittedName>
</protein>
<sequence length="53" mass="5926">MMAVANRGSTPFLAVEFHVFALRNRFAGAVTPYHCKTNKFIRCERPAVALFAP</sequence>
<dbReference type="AlphaFoldDB" id="A0A0F9VP17"/>